<evidence type="ECO:0000256" key="10">
    <source>
        <dbReference type="ARBA" id="ARBA00023136"/>
    </source>
</evidence>
<feature type="domain" description="Histidine kinase" evidence="12">
    <location>
        <begin position="239"/>
        <end position="455"/>
    </location>
</feature>
<evidence type="ECO:0000256" key="8">
    <source>
        <dbReference type="ARBA" id="ARBA00022989"/>
    </source>
</evidence>
<evidence type="ECO:0000256" key="5">
    <source>
        <dbReference type="ARBA" id="ARBA00022679"/>
    </source>
</evidence>
<keyword evidence="8 11" id="KW-1133">Transmembrane helix</keyword>
<keyword evidence="10 11" id="KW-0472">Membrane</keyword>
<dbReference type="Gene3D" id="6.10.340.10">
    <property type="match status" value="1"/>
</dbReference>
<evidence type="ECO:0000256" key="2">
    <source>
        <dbReference type="ARBA" id="ARBA00004370"/>
    </source>
</evidence>
<dbReference type="InterPro" id="IPR003660">
    <property type="entry name" value="HAMP_dom"/>
</dbReference>
<sequence>MKIRTRLTLLISGITAAILLLLVIVIYISYARDREEDYYKNLHRQAITKANLLLDAHIDPQVLQLIYRNSSGNLAQEEIAIYDTTFQLLYHDAADIDKVKETPAMLENILENEEIFFNQGHLQVVGFSYRHQGKNYLITAVAEDEYGYARLRYLAWILGFSWLGALICIIIAAYFFARLALRPVSQMVDRVEEITATNLDKRVPEGNGKDEMAELAVTFNAMLDRLEQSFDAQKQFVSNISHELRTPLTAMMAELEISASRERPADEYLQSMQHAIADARQLVRLSNSLLDLAKASYDPAEIRFKPLRLDEVLMEGREEVLKAFPFYRINVNFEEGEDAPDYLSIEGNEYLLKVAFVNLMENGCKFSDNHEMQVVVTWFKGHTILRFSDHGVGIVKKDLPNIFTPFYRGANGQYADGTGIGLPLASRIIRLHKGKISVVSREGQGTTFTVEFAFN</sequence>
<keyword evidence="5" id="KW-0808">Transferase</keyword>
<dbReference type="PANTHER" id="PTHR45436:SF5">
    <property type="entry name" value="SENSOR HISTIDINE KINASE TRCS"/>
    <property type="match status" value="1"/>
</dbReference>
<dbReference type="PANTHER" id="PTHR45436">
    <property type="entry name" value="SENSOR HISTIDINE KINASE YKOH"/>
    <property type="match status" value="1"/>
</dbReference>
<dbReference type="PROSITE" id="PS50885">
    <property type="entry name" value="HAMP"/>
    <property type="match status" value="1"/>
</dbReference>
<evidence type="ECO:0000256" key="1">
    <source>
        <dbReference type="ARBA" id="ARBA00000085"/>
    </source>
</evidence>
<dbReference type="AlphaFoldDB" id="A0A1M6Y2H2"/>
<name>A0A1M6Y2H2_9BACT</name>
<dbReference type="InterPro" id="IPR005467">
    <property type="entry name" value="His_kinase_dom"/>
</dbReference>
<feature type="domain" description="HAMP" evidence="13">
    <location>
        <begin position="178"/>
        <end position="231"/>
    </location>
</feature>
<evidence type="ECO:0000313" key="15">
    <source>
        <dbReference type="Proteomes" id="UP000184420"/>
    </source>
</evidence>
<dbReference type="SUPFAM" id="SSF47384">
    <property type="entry name" value="Homodimeric domain of signal transducing histidine kinase"/>
    <property type="match status" value="1"/>
</dbReference>
<dbReference type="SMART" id="SM00304">
    <property type="entry name" value="HAMP"/>
    <property type="match status" value="1"/>
</dbReference>
<dbReference type="Pfam" id="PF00512">
    <property type="entry name" value="HisKA"/>
    <property type="match status" value="1"/>
</dbReference>
<reference evidence="14 15" key="1">
    <citation type="submission" date="2016-11" db="EMBL/GenBank/DDBJ databases">
        <authorList>
            <person name="Jaros S."/>
            <person name="Januszkiewicz K."/>
            <person name="Wedrychowicz H."/>
        </authorList>
    </citation>
    <scope>NUCLEOTIDE SEQUENCE [LARGE SCALE GENOMIC DNA]</scope>
    <source>
        <strain evidence="14 15">DSM 27406</strain>
    </source>
</reference>
<dbReference type="InterPro" id="IPR050428">
    <property type="entry name" value="TCS_sensor_his_kinase"/>
</dbReference>
<dbReference type="OrthoDB" id="594725at2"/>
<organism evidence="14 15">
    <name type="scientific">Chitinophaga jiangningensis</name>
    <dbReference type="NCBI Taxonomy" id="1419482"/>
    <lineage>
        <taxon>Bacteria</taxon>
        <taxon>Pseudomonadati</taxon>
        <taxon>Bacteroidota</taxon>
        <taxon>Chitinophagia</taxon>
        <taxon>Chitinophagales</taxon>
        <taxon>Chitinophagaceae</taxon>
        <taxon>Chitinophaga</taxon>
    </lineage>
</organism>
<dbReference type="InterPro" id="IPR004358">
    <property type="entry name" value="Sig_transdc_His_kin-like_C"/>
</dbReference>
<evidence type="ECO:0000259" key="12">
    <source>
        <dbReference type="PROSITE" id="PS50109"/>
    </source>
</evidence>
<keyword evidence="9" id="KW-0902">Two-component regulatory system</keyword>
<dbReference type="EMBL" id="FRBL01000002">
    <property type="protein sequence ID" value="SHL12386.1"/>
    <property type="molecule type" value="Genomic_DNA"/>
</dbReference>
<dbReference type="PROSITE" id="PS50109">
    <property type="entry name" value="HIS_KIN"/>
    <property type="match status" value="1"/>
</dbReference>
<dbReference type="GO" id="GO:0005886">
    <property type="term" value="C:plasma membrane"/>
    <property type="evidence" value="ECO:0007669"/>
    <property type="project" value="TreeGrafter"/>
</dbReference>
<dbReference type="Pfam" id="PF02518">
    <property type="entry name" value="HATPase_c"/>
    <property type="match status" value="1"/>
</dbReference>
<keyword evidence="6 11" id="KW-0812">Transmembrane</keyword>
<keyword evidence="4" id="KW-0597">Phosphoprotein</keyword>
<dbReference type="CDD" id="cd00082">
    <property type="entry name" value="HisKA"/>
    <property type="match status" value="1"/>
</dbReference>
<evidence type="ECO:0000256" key="3">
    <source>
        <dbReference type="ARBA" id="ARBA00012438"/>
    </source>
</evidence>
<comment type="catalytic activity">
    <reaction evidence="1">
        <text>ATP + protein L-histidine = ADP + protein N-phospho-L-histidine.</text>
        <dbReference type="EC" id="2.7.13.3"/>
    </reaction>
</comment>
<dbReference type="InterPro" id="IPR003594">
    <property type="entry name" value="HATPase_dom"/>
</dbReference>
<dbReference type="SUPFAM" id="SSF55874">
    <property type="entry name" value="ATPase domain of HSP90 chaperone/DNA topoisomerase II/histidine kinase"/>
    <property type="match status" value="1"/>
</dbReference>
<dbReference type="InterPro" id="IPR036097">
    <property type="entry name" value="HisK_dim/P_sf"/>
</dbReference>
<dbReference type="Pfam" id="PF00672">
    <property type="entry name" value="HAMP"/>
    <property type="match status" value="1"/>
</dbReference>
<dbReference type="Gene3D" id="3.30.565.10">
    <property type="entry name" value="Histidine kinase-like ATPase, C-terminal domain"/>
    <property type="match status" value="1"/>
</dbReference>
<keyword evidence="15" id="KW-1185">Reference proteome</keyword>
<dbReference type="RefSeq" id="WP_073078727.1">
    <property type="nucleotide sequence ID" value="NZ_FRBL01000002.1"/>
</dbReference>
<evidence type="ECO:0000256" key="9">
    <source>
        <dbReference type="ARBA" id="ARBA00023012"/>
    </source>
</evidence>
<accession>A0A1M6Y2H2</accession>
<evidence type="ECO:0000256" key="6">
    <source>
        <dbReference type="ARBA" id="ARBA00022692"/>
    </source>
</evidence>
<gene>
    <name evidence="14" type="ORF">SAMN05444266_102121</name>
</gene>
<evidence type="ECO:0000256" key="4">
    <source>
        <dbReference type="ARBA" id="ARBA00022553"/>
    </source>
</evidence>
<evidence type="ECO:0000313" key="14">
    <source>
        <dbReference type="EMBL" id="SHL12386.1"/>
    </source>
</evidence>
<dbReference type="SUPFAM" id="SSF158472">
    <property type="entry name" value="HAMP domain-like"/>
    <property type="match status" value="1"/>
</dbReference>
<dbReference type="InterPro" id="IPR003661">
    <property type="entry name" value="HisK_dim/P_dom"/>
</dbReference>
<proteinExistence type="predicted"/>
<dbReference type="SMART" id="SM00388">
    <property type="entry name" value="HisKA"/>
    <property type="match status" value="1"/>
</dbReference>
<evidence type="ECO:0000256" key="11">
    <source>
        <dbReference type="SAM" id="Phobius"/>
    </source>
</evidence>
<dbReference type="Proteomes" id="UP000184420">
    <property type="component" value="Unassembled WGS sequence"/>
</dbReference>
<dbReference type="STRING" id="1419482.SAMN05444266_102121"/>
<dbReference type="CDD" id="cd06225">
    <property type="entry name" value="HAMP"/>
    <property type="match status" value="1"/>
</dbReference>
<dbReference type="PRINTS" id="PR00344">
    <property type="entry name" value="BCTRLSENSOR"/>
</dbReference>
<feature type="transmembrane region" description="Helical" evidence="11">
    <location>
        <begin position="7"/>
        <end position="30"/>
    </location>
</feature>
<dbReference type="Gene3D" id="1.10.287.130">
    <property type="match status" value="1"/>
</dbReference>
<dbReference type="EC" id="2.7.13.3" evidence="3"/>
<keyword evidence="7 14" id="KW-0418">Kinase</keyword>
<comment type="subcellular location">
    <subcellularLocation>
        <location evidence="2">Membrane</location>
    </subcellularLocation>
</comment>
<dbReference type="GO" id="GO:0000155">
    <property type="term" value="F:phosphorelay sensor kinase activity"/>
    <property type="evidence" value="ECO:0007669"/>
    <property type="project" value="InterPro"/>
</dbReference>
<evidence type="ECO:0000259" key="13">
    <source>
        <dbReference type="PROSITE" id="PS50885"/>
    </source>
</evidence>
<evidence type="ECO:0000256" key="7">
    <source>
        <dbReference type="ARBA" id="ARBA00022777"/>
    </source>
</evidence>
<protein>
    <recommendedName>
        <fullName evidence="3">histidine kinase</fullName>
        <ecNumber evidence="3">2.7.13.3</ecNumber>
    </recommendedName>
</protein>
<dbReference type="InterPro" id="IPR036890">
    <property type="entry name" value="HATPase_C_sf"/>
</dbReference>
<feature type="transmembrane region" description="Helical" evidence="11">
    <location>
        <begin position="153"/>
        <end position="177"/>
    </location>
</feature>
<dbReference type="SMART" id="SM00387">
    <property type="entry name" value="HATPase_c"/>
    <property type="match status" value="1"/>
</dbReference>